<dbReference type="GO" id="GO:0006096">
    <property type="term" value="P:glycolytic process"/>
    <property type="evidence" value="ECO:0007669"/>
    <property type="project" value="UniProtKB-UniRule"/>
</dbReference>
<evidence type="ECO:0000256" key="7">
    <source>
        <dbReference type="ARBA" id="ARBA00022679"/>
    </source>
</evidence>
<protein>
    <recommendedName>
        <fullName evidence="6 14">Phosphoglycerate kinase</fullName>
        <ecNumber evidence="6 14">2.7.2.3</ecNumber>
    </recommendedName>
</protein>
<feature type="binding site" evidence="14">
    <location>
        <position position="38"/>
    </location>
    <ligand>
        <name>substrate</name>
    </ligand>
</feature>
<evidence type="ECO:0000256" key="12">
    <source>
        <dbReference type="ARBA" id="ARBA00022842"/>
    </source>
</evidence>
<feature type="binding site" evidence="14">
    <location>
        <position position="314"/>
    </location>
    <ligand>
        <name>ATP</name>
        <dbReference type="ChEBI" id="CHEBI:30616"/>
    </ligand>
</feature>
<dbReference type="GO" id="GO:0006094">
    <property type="term" value="P:gluconeogenesis"/>
    <property type="evidence" value="ECO:0007669"/>
    <property type="project" value="TreeGrafter"/>
</dbReference>
<evidence type="ECO:0000256" key="17">
    <source>
        <dbReference type="RuleBase" id="RU000532"/>
    </source>
</evidence>
<evidence type="ECO:0000313" key="19">
    <source>
        <dbReference type="Proteomes" id="UP000020218"/>
    </source>
</evidence>
<keyword evidence="7 14" id="KW-0808">Transferase</keyword>
<dbReference type="EMBL" id="JFAX01000002">
    <property type="protein sequence ID" value="EXI69339.1"/>
    <property type="molecule type" value="Genomic_DNA"/>
</dbReference>
<evidence type="ECO:0000256" key="16">
    <source>
        <dbReference type="PIRSR" id="PIRSR000724-2"/>
    </source>
</evidence>
<dbReference type="GO" id="GO:0005524">
    <property type="term" value="F:ATP binding"/>
    <property type="evidence" value="ECO:0007669"/>
    <property type="project" value="UniProtKB-KW"/>
</dbReference>
<sequence length="418" mass="44071">MSKLFIEDLALEGKRALIRVDFNVPQDKVTGAITNTKRIEAALPTIQHALDKGAAVILMSHLGRPDGKAKPEFSLAPVAVALEGLLGRPVKFLPDCVGPEVEAACAQIKPGEVILLENLRFHIEEEGKASVTNADGTVTKLKANPDDVKAFRASLTRLADVYINDAFGTAHRDHSSMTGVQLPERASGYLMNKELAAFSAVLESPQRPLLAILGGAKVADKIQLINNLLDKADQIIIGGGMAFTFKKVLSGMPIGNSLFDEEGAKLVTGLMEKAREKGKEILLPVDFVIGDKFDANANTGTANDVDGIPDGWLGLDCGPESTRIFSDAIRKARTIIWNGPAGVFEFAKFEAGTRAMAQAVVEATAAGAITVIGGGDTATAAKKYGADKKVTHSSTGGGASLEYLEGKILPGVAALSEK</sequence>
<dbReference type="Proteomes" id="UP000020218">
    <property type="component" value="Unassembled WGS sequence"/>
</dbReference>
<feature type="binding site" evidence="15">
    <location>
        <position position="120"/>
    </location>
    <ligand>
        <name>(2R)-3-phosphoglycerate</name>
        <dbReference type="ChEBI" id="CHEBI:58272"/>
    </ligand>
</feature>
<dbReference type="InterPro" id="IPR036043">
    <property type="entry name" value="Phosphoglycerate_kinase_sf"/>
</dbReference>
<dbReference type="InterPro" id="IPR015824">
    <property type="entry name" value="Phosphoglycerate_kinase_N"/>
</dbReference>
<comment type="pathway">
    <text evidence="3 14">Carbohydrate degradation; glycolysis; pyruvate from D-glyceraldehyde 3-phosphate: step 2/5.</text>
</comment>
<evidence type="ECO:0000256" key="9">
    <source>
        <dbReference type="ARBA" id="ARBA00022741"/>
    </source>
</evidence>
<keyword evidence="14" id="KW-0963">Cytoplasm</keyword>
<feature type="binding site" evidence="14 15">
    <location>
        <begin position="21"/>
        <end position="23"/>
    </location>
    <ligand>
        <name>substrate</name>
    </ligand>
</feature>
<comment type="catalytic activity">
    <reaction evidence="14 17">
        <text>(2R)-3-phosphoglycerate + ATP = (2R)-3-phospho-glyceroyl phosphate + ADP</text>
        <dbReference type="Rhea" id="RHEA:14801"/>
        <dbReference type="ChEBI" id="CHEBI:30616"/>
        <dbReference type="ChEBI" id="CHEBI:57604"/>
        <dbReference type="ChEBI" id="CHEBI:58272"/>
        <dbReference type="ChEBI" id="CHEBI:456216"/>
        <dbReference type="EC" id="2.7.2.3"/>
    </reaction>
</comment>
<comment type="cofactor">
    <cofactor evidence="1">
        <name>Mg(2+)</name>
        <dbReference type="ChEBI" id="CHEBI:18420"/>
    </cofactor>
</comment>
<dbReference type="AlphaFoldDB" id="A0A011PSJ3"/>
<keyword evidence="13 14" id="KW-0324">Glycolysis</keyword>
<gene>
    <name evidence="14" type="primary">pgk</name>
    <name evidence="18" type="synonym">pgk/tpi_1</name>
    <name evidence="18" type="ORF">AW08_00549</name>
</gene>
<feature type="binding site" evidence="14 16">
    <location>
        <begin position="374"/>
        <end position="377"/>
    </location>
    <ligand>
        <name>ATP</name>
        <dbReference type="ChEBI" id="CHEBI:30616"/>
    </ligand>
</feature>
<evidence type="ECO:0000313" key="18">
    <source>
        <dbReference type="EMBL" id="EXI69339.1"/>
    </source>
</evidence>
<evidence type="ECO:0000256" key="3">
    <source>
        <dbReference type="ARBA" id="ARBA00004838"/>
    </source>
</evidence>
<evidence type="ECO:0000256" key="8">
    <source>
        <dbReference type="ARBA" id="ARBA00022723"/>
    </source>
</evidence>
<comment type="subunit">
    <text evidence="5 14">Monomer.</text>
</comment>
<evidence type="ECO:0000256" key="10">
    <source>
        <dbReference type="ARBA" id="ARBA00022777"/>
    </source>
</evidence>
<evidence type="ECO:0000256" key="1">
    <source>
        <dbReference type="ARBA" id="ARBA00001946"/>
    </source>
</evidence>
<dbReference type="GO" id="GO:0046872">
    <property type="term" value="F:metal ion binding"/>
    <property type="evidence" value="ECO:0007669"/>
    <property type="project" value="UniProtKB-KW"/>
</dbReference>
<dbReference type="UniPathway" id="UPA00109">
    <property type="reaction ID" value="UER00185"/>
</dbReference>
<evidence type="ECO:0000256" key="6">
    <source>
        <dbReference type="ARBA" id="ARBA00013061"/>
    </source>
</evidence>
<evidence type="ECO:0000256" key="13">
    <source>
        <dbReference type="ARBA" id="ARBA00023152"/>
    </source>
</evidence>
<dbReference type="FunFam" id="3.40.50.1260:FF:000019">
    <property type="entry name" value="Phosphoglycerate kinase 1"/>
    <property type="match status" value="1"/>
</dbReference>
<dbReference type="InterPro" id="IPR001576">
    <property type="entry name" value="Phosphoglycerate_kinase"/>
</dbReference>
<keyword evidence="8" id="KW-0479">Metal-binding</keyword>
<keyword evidence="10 14" id="KW-0418">Kinase</keyword>
<dbReference type="PANTHER" id="PTHR11406">
    <property type="entry name" value="PHOSPHOGLYCERATE KINASE"/>
    <property type="match status" value="1"/>
</dbReference>
<feature type="binding site" evidence="14 16">
    <location>
        <position position="221"/>
    </location>
    <ligand>
        <name>ATP</name>
        <dbReference type="ChEBI" id="CHEBI:30616"/>
    </ligand>
</feature>
<proteinExistence type="inferred from homology"/>
<keyword evidence="11 14" id="KW-0067">ATP-binding</keyword>
<feature type="binding site" evidence="14 16">
    <location>
        <position position="345"/>
    </location>
    <ligand>
        <name>ATP</name>
        <dbReference type="ChEBI" id="CHEBI:30616"/>
    </ligand>
</feature>
<dbReference type="Gene3D" id="3.40.50.1260">
    <property type="entry name" value="Phosphoglycerate kinase, N-terminal domain"/>
    <property type="match status" value="3"/>
</dbReference>
<evidence type="ECO:0000256" key="11">
    <source>
        <dbReference type="ARBA" id="ARBA00022840"/>
    </source>
</evidence>
<feature type="binding site" evidence="14">
    <location>
        <position position="120"/>
    </location>
    <ligand>
        <name>substrate</name>
    </ligand>
</feature>
<dbReference type="GO" id="GO:0004618">
    <property type="term" value="F:phosphoglycerate kinase activity"/>
    <property type="evidence" value="ECO:0007669"/>
    <property type="project" value="UniProtKB-UniRule"/>
</dbReference>
<feature type="binding site" evidence="15">
    <location>
        <position position="38"/>
    </location>
    <ligand>
        <name>(2R)-3-phosphoglycerate</name>
        <dbReference type="ChEBI" id="CHEBI:58272"/>
    </ligand>
</feature>
<feature type="binding site" evidence="14 15">
    <location>
        <begin position="61"/>
        <end position="64"/>
    </location>
    <ligand>
        <name>substrate</name>
    </ligand>
</feature>
<evidence type="ECO:0000256" key="4">
    <source>
        <dbReference type="ARBA" id="ARBA00008982"/>
    </source>
</evidence>
<organism evidence="18 19">
    <name type="scientific">Candidatus Accumulibacter adjunctus</name>
    <dbReference type="NCBI Taxonomy" id="1454001"/>
    <lineage>
        <taxon>Bacteria</taxon>
        <taxon>Pseudomonadati</taxon>
        <taxon>Pseudomonadota</taxon>
        <taxon>Betaproteobacteria</taxon>
        <taxon>Candidatus Accumulibacter</taxon>
    </lineage>
</organism>
<evidence type="ECO:0000256" key="15">
    <source>
        <dbReference type="PIRSR" id="PIRSR000724-1"/>
    </source>
</evidence>
<name>A0A011PSJ3_9PROT</name>
<dbReference type="CDD" id="cd00318">
    <property type="entry name" value="Phosphoglycerate_kinase"/>
    <property type="match status" value="1"/>
</dbReference>
<keyword evidence="9 14" id="KW-0547">Nucleotide-binding</keyword>
<evidence type="ECO:0000256" key="5">
    <source>
        <dbReference type="ARBA" id="ARBA00011245"/>
    </source>
</evidence>
<keyword evidence="19" id="KW-1185">Reference proteome</keyword>
<dbReference type="EC" id="2.7.2.3" evidence="6 14"/>
<dbReference type="PANTHER" id="PTHR11406:SF0">
    <property type="entry name" value="PHOSPHOGLYCERATE KINASE"/>
    <property type="match status" value="1"/>
</dbReference>
<dbReference type="PATRIC" id="fig|1454001.3.peg.514"/>
<reference evidence="18" key="1">
    <citation type="submission" date="2014-02" db="EMBL/GenBank/DDBJ databases">
        <title>Expanding our view of genomic diversity in Candidatus Accumulibacter clades.</title>
        <authorList>
            <person name="Skennerton C.T."/>
            <person name="Barr J.J."/>
            <person name="Slater F.R."/>
            <person name="Bond P.L."/>
            <person name="Tyson G.W."/>
        </authorList>
    </citation>
    <scope>NUCLEOTIDE SEQUENCE [LARGE SCALE GENOMIC DNA]</scope>
</reference>
<dbReference type="FunFam" id="3.40.50.1260:FF:000031">
    <property type="entry name" value="Phosphoglycerate kinase 1"/>
    <property type="match status" value="1"/>
</dbReference>
<evidence type="ECO:0000256" key="2">
    <source>
        <dbReference type="ARBA" id="ARBA00004496"/>
    </source>
</evidence>
<dbReference type="GO" id="GO:0005829">
    <property type="term" value="C:cytosol"/>
    <property type="evidence" value="ECO:0007669"/>
    <property type="project" value="TreeGrafter"/>
</dbReference>
<dbReference type="STRING" id="1454001.AW08_00549"/>
<evidence type="ECO:0000256" key="14">
    <source>
        <dbReference type="HAMAP-Rule" id="MF_00145"/>
    </source>
</evidence>
<comment type="caution">
    <text evidence="18">The sequence shown here is derived from an EMBL/GenBank/DDBJ whole genome shotgun (WGS) entry which is preliminary data.</text>
</comment>
<dbReference type="Pfam" id="PF00162">
    <property type="entry name" value="PGK"/>
    <property type="match status" value="1"/>
</dbReference>
<comment type="subcellular location">
    <subcellularLocation>
        <location evidence="2 14">Cytoplasm</location>
    </subcellularLocation>
</comment>
<dbReference type="PIRSF" id="PIRSF000724">
    <property type="entry name" value="Pgk"/>
    <property type="match status" value="1"/>
</dbReference>
<dbReference type="SUPFAM" id="SSF53748">
    <property type="entry name" value="Phosphoglycerate kinase"/>
    <property type="match status" value="1"/>
</dbReference>
<keyword evidence="12" id="KW-0460">Magnesium</keyword>
<feature type="binding site" evidence="15">
    <location>
        <position position="172"/>
    </location>
    <ligand>
        <name>(2R)-3-phosphoglycerate</name>
        <dbReference type="ChEBI" id="CHEBI:58272"/>
    </ligand>
</feature>
<dbReference type="HAMAP" id="MF_00145">
    <property type="entry name" value="Phosphoglyc_kinase"/>
    <property type="match status" value="1"/>
</dbReference>
<dbReference type="GO" id="GO:0043531">
    <property type="term" value="F:ADP binding"/>
    <property type="evidence" value="ECO:0007669"/>
    <property type="project" value="TreeGrafter"/>
</dbReference>
<comment type="similarity">
    <text evidence="4 14 17">Belongs to the phosphoglycerate kinase family.</text>
</comment>
<accession>A0A011PSJ3</accession>
<dbReference type="PRINTS" id="PR00477">
    <property type="entry name" value="PHGLYCKINASE"/>
</dbReference>
<feature type="binding site" evidence="14">
    <location>
        <position position="172"/>
    </location>
    <ligand>
        <name>substrate</name>
    </ligand>
</feature>